<feature type="region of interest" description="Disordered" evidence="1">
    <location>
        <begin position="163"/>
        <end position="196"/>
    </location>
</feature>
<evidence type="ECO:0000313" key="5">
    <source>
        <dbReference type="Proteomes" id="UP000572817"/>
    </source>
</evidence>
<dbReference type="Pfam" id="PF23074">
    <property type="entry name" value="PH_FT_N"/>
    <property type="match status" value="1"/>
</dbReference>
<gene>
    <name evidence="4" type="ORF">GTA08_BOTSDO05601</name>
</gene>
<dbReference type="InterPro" id="IPR057082">
    <property type="entry name" value="PH_C"/>
</dbReference>
<feature type="domain" description="PH" evidence="2">
    <location>
        <begin position="282"/>
        <end position="404"/>
    </location>
</feature>
<organism evidence="4 5">
    <name type="scientific">Botryosphaeria dothidea</name>
    <dbReference type="NCBI Taxonomy" id="55169"/>
    <lineage>
        <taxon>Eukaryota</taxon>
        <taxon>Fungi</taxon>
        <taxon>Dikarya</taxon>
        <taxon>Ascomycota</taxon>
        <taxon>Pezizomycotina</taxon>
        <taxon>Dothideomycetes</taxon>
        <taxon>Dothideomycetes incertae sedis</taxon>
        <taxon>Botryosphaeriales</taxon>
        <taxon>Botryosphaeriaceae</taxon>
        <taxon>Botryosphaeria</taxon>
    </lineage>
</organism>
<sequence length="520" mass="58816">MDWSLLDLSKDAEDVASGLQIFVDGVPGYDRDFLAHISALFAISAELRRLDELISRRANRRAAAKVTYELDLLCASMEMTLDTVKADLFGARAQASPRRAYEHLCSHFGREGRSFSGRLVAYQDLAVGLCDLVQGDGMIEDLDEVASVVKSLKARQLTLDTDKYVSPLGSPPVQSPRAPSIRPPLRTNPPYMPQSPNLSSDDWDSDEMFAFPAAPQAPLSPTFSNSSFDTYASIPTSPSLDSTGSYSPIHWANKIFDGMHAMTPFRGNLGQPTRCLGRDIPEAVNRLWAEGFSKIVEQPFDAADAFVRLYWRPSDHRARILFLTKDRLGRRYRHCIPLTLLNIRRVGTCLQLSRGNQYDGRLDLWTNLRFTFYERMVLFFCTVVALKRQDAVESPLNVEDFFQNGEDMEFAAEIEDDRYLHAFRVFKDTNTGAVRFEATARRGPMQKTPIWTAFVTQYIGLNGWMRRVGPRILSLSALHPYVFCDNYSPPKGRDGRFELRFKLRQDCEAFLNIFPTIGAP</sequence>
<feature type="domain" description="PH" evidence="3">
    <location>
        <begin position="408"/>
        <end position="516"/>
    </location>
</feature>
<reference evidence="4" key="1">
    <citation type="submission" date="2020-04" db="EMBL/GenBank/DDBJ databases">
        <title>Genome Assembly and Annotation of Botryosphaeria dothidea sdau 11-99, a Latent Pathogen of Apple Fruit Ring Rot in China.</title>
        <authorList>
            <person name="Yu C."/>
            <person name="Diao Y."/>
            <person name="Lu Q."/>
            <person name="Zhao J."/>
            <person name="Cui S."/>
            <person name="Peng C."/>
            <person name="He B."/>
            <person name="Liu H."/>
        </authorList>
    </citation>
    <scope>NUCLEOTIDE SEQUENCE [LARGE SCALE GENOMIC DNA]</scope>
    <source>
        <strain evidence="4">Sdau11-99</strain>
    </source>
</reference>
<keyword evidence="5" id="KW-1185">Reference proteome</keyword>
<comment type="caution">
    <text evidence="4">The sequence shown here is derived from an EMBL/GenBank/DDBJ whole genome shotgun (WGS) entry which is preliminary data.</text>
</comment>
<dbReference type="OrthoDB" id="5345571at2759"/>
<proteinExistence type="predicted"/>
<dbReference type="AlphaFoldDB" id="A0A8H4N866"/>
<evidence type="ECO:0000256" key="1">
    <source>
        <dbReference type="SAM" id="MobiDB-lite"/>
    </source>
</evidence>
<dbReference type="Pfam" id="PF23076">
    <property type="entry name" value="PH_FT_C"/>
    <property type="match status" value="1"/>
</dbReference>
<dbReference type="InterPro" id="IPR057081">
    <property type="entry name" value="PH_N"/>
</dbReference>
<name>A0A8H4N866_9PEZI</name>
<dbReference type="EMBL" id="WWBZ02000033">
    <property type="protein sequence ID" value="KAF4306207.1"/>
    <property type="molecule type" value="Genomic_DNA"/>
</dbReference>
<evidence type="ECO:0000259" key="2">
    <source>
        <dbReference type="Pfam" id="PF23074"/>
    </source>
</evidence>
<accession>A0A8H4N866</accession>
<evidence type="ECO:0000259" key="3">
    <source>
        <dbReference type="Pfam" id="PF23076"/>
    </source>
</evidence>
<dbReference type="Proteomes" id="UP000572817">
    <property type="component" value="Unassembled WGS sequence"/>
</dbReference>
<evidence type="ECO:0000313" key="4">
    <source>
        <dbReference type="EMBL" id="KAF4306207.1"/>
    </source>
</evidence>
<protein>
    <submittedName>
        <fullName evidence="4">Uncharacterized protein</fullName>
    </submittedName>
</protein>